<dbReference type="Gene3D" id="1.10.1580.10">
    <property type="match status" value="1"/>
</dbReference>
<dbReference type="GO" id="GO:0032543">
    <property type="term" value="P:mitochondrial translation"/>
    <property type="evidence" value="ECO:0007669"/>
    <property type="project" value="TreeGrafter"/>
</dbReference>
<keyword evidence="3" id="KW-0496">Mitochondrion</keyword>
<dbReference type="InterPro" id="IPR019991">
    <property type="entry name" value="GTP-bd_ribosome_bgen"/>
</dbReference>
<evidence type="ECO:0000256" key="3">
    <source>
        <dbReference type="PIRNR" id="PIRNR006230"/>
    </source>
</evidence>
<dbReference type="SUPFAM" id="SSF52540">
    <property type="entry name" value="P-loop containing nucleoside triphosphate hydrolases"/>
    <property type="match status" value="1"/>
</dbReference>
<dbReference type="GO" id="GO:0005743">
    <property type="term" value="C:mitochondrial inner membrane"/>
    <property type="evidence" value="ECO:0007669"/>
    <property type="project" value="UniProtKB-SubCell"/>
</dbReference>
<protein>
    <recommendedName>
        <fullName evidence="3">Mitochondrial GTPase 1</fullName>
    </recommendedName>
</protein>
<keyword evidence="2 3" id="KW-0342">GTP-binding</keyword>
<evidence type="ECO:0000256" key="2">
    <source>
        <dbReference type="ARBA" id="ARBA00023134"/>
    </source>
</evidence>
<comment type="subcellular location">
    <subcellularLocation>
        <location evidence="3">Mitochondrion inner membrane</location>
        <topology evidence="3">Peripheral membrane protein</topology>
    </subcellularLocation>
</comment>
<sequence>MRRSVALAAVWSVSRGFRSPTRLLARRREESERIEGSEAGLINWYPGHIAKAERQLEDSIRRVDVVVEARDARVARSTAHPSVPAWVGSRPRVVAYTFADAVPPAALSEWRRAEPEAVFLDAKRGKGDLPGLKARVRAAGRAVNDKRQAKGVRPRAARAAVIGFPNVGKSALVNCLCGRRAAKTENRAGVTRSLNWVRAPGFELLDSPGIIPARQMDQRAAARLAMCGDVGAAAYDKTLVAAALLRTIIALPPRYAPHALERLRKRAGDADLSDADAFLQDFADLRYAGDAVNAAMVILADFRNGRLGPVALEEPLSDDADDLIFGQ</sequence>
<dbReference type="EMBL" id="JAQMWT010000407">
    <property type="protein sequence ID" value="KAJ8601726.1"/>
    <property type="molecule type" value="Genomic_DNA"/>
</dbReference>
<dbReference type="InterPro" id="IPR016478">
    <property type="entry name" value="GTPase_MTG1"/>
</dbReference>
<evidence type="ECO:0000313" key="6">
    <source>
        <dbReference type="EMBL" id="KAJ8601726.1"/>
    </source>
</evidence>
<evidence type="ECO:0000313" key="7">
    <source>
        <dbReference type="Proteomes" id="UP001230188"/>
    </source>
</evidence>
<name>A0AAD7XKJ2_9STRA</name>
<evidence type="ECO:0000256" key="1">
    <source>
        <dbReference type="ARBA" id="ARBA00022741"/>
    </source>
</evidence>
<keyword evidence="1 3" id="KW-0547">Nucleotide-binding</keyword>
<dbReference type="CDD" id="cd01856">
    <property type="entry name" value="YlqF"/>
    <property type="match status" value="1"/>
</dbReference>
<feature type="domain" description="G" evidence="5">
    <location>
        <begin position="159"/>
        <end position="217"/>
    </location>
</feature>
<dbReference type="Proteomes" id="UP001230188">
    <property type="component" value="Unassembled WGS sequence"/>
</dbReference>
<dbReference type="Pfam" id="PF01926">
    <property type="entry name" value="MMR_HSR1"/>
    <property type="match status" value="1"/>
</dbReference>
<gene>
    <name evidence="6" type="ORF">CTAYLR_003205</name>
</gene>
<accession>A0AAD7XKJ2</accession>
<reference evidence="6" key="1">
    <citation type="submission" date="2023-01" db="EMBL/GenBank/DDBJ databases">
        <title>Metagenome sequencing of chrysophaentin producing Chrysophaeum taylorii.</title>
        <authorList>
            <person name="Davison J."/>
            <person name="Bewley C."/>
        </authorList>
    </citation>
    <scope>NUCLEOTIDE SEQUENCE</scope>
    <source>
        <strain evidence="6">NIES-1699</strain>
    </source>
</reference>
<dbReference type="InterPro" id="IPR027417">
    <property type="entry name" value="P-loop_NTPase"/>
</dbReference>
<dbReference type="PIRSF" id="PIRSF006230">
    <property type="entry name" value="MG442"/>
    <property type="match status" value="1"/>
</dbReference>
<dbReference type="AlphaFoldDB" id="A0AAD7XKJ2"/>
<dbReference type="Gene3D" id="3.40.50.300">
    <property type="entry name" value="P-loop containing nucleotide triphosphate hydrolases"/>
    <property type="match status" value="1"/>
</dbReference>
<evidence type="ECO:0000256" key="4">
    <source>
        <dbReference type="PIRSR" id="PIRSR006230-1"/>
    </source>
</evidence>
<dbReference type="InterPro" id="IPR023179">
    <property type="entry name" value="GTP-bd_ortho_bundle_sf"/>
</dbReference>
<evidence type="ECO:0000259" key="5">
    <source>
        <dbReference type="Pfam" id="PF01926"/>
    </source>
</evidence>
<dbReference type="GO" id="GO:0003924">
    <property type="term" value="F:GTPase activity"/>
    <property type="evidence" value="ECO:0007669"/>
    <property type="project" value="TreeGrafter"/>
</dbReference>
<proteinExistence type="inferred from homology"/>
<comment type="similarity">
    <text evidence="3">Belongs to the TRAFAC class YlqF/YawG GTPase family. MTG1 subfamily.</text>
</comment>
<dbReference type="PANTHER" id="PTHR45782:SF5">
    <property type="entry name" value="DAR GTPASE 3, CHLOROPLASTIC"/>
    <property type="match status" value="1"/>
</dbReference>
<dbReference type="PANTHER" id="PTHR45782">
    <property type="entry name" value="MITOCHONDRIAL RIBOSOME-ASSOCIATED GTPASE 1"/>
    <property type="match status" value="1"/>
</dbReference>
<keyword evidence="7" id="KW-1185">Reference proteome</keyword>
<feature type="binding site" evidence="4">
    <location>
        <position position="209"/>
    </location>
    <ligand>
        <name>GTP</name>
        <dbReference type="ChEBI" id="CHEBI:37565"/>
    </ligand>
</feature>
<dbReference type="PRINTS" id="PR00326">
    <property type="entry name" value="GTP1OBG"/>
</dbReference>
<dbReference type="GO" id="GO:0005525">
    <property type="term" value="F:GTP binding"/>
    <property type="evidence" value="ECO:0007669"/>
    <property type="project" value="UniProtKB-KW"/>
</dbReference>
<dbReference type="InterPro" id="IPR006073">
    <property type="entry name" value="GTP-bd"/>
</dbReference>
<dbReference type="NCBIfam" id="TIGR03596">
    <property type="entry name" value="GTPase_YlqF"/>
    <property type="match status" value="1"/>
</dbReference>
<organism evidence="6 7">
    <name type="scientific">Chrysophaeum taylorii</name>
    <dbReference type="NCBI Taxonomy" id="2483200"/>
    <lineage>
        <taxon>Eukaryota</taxon>
        <taxon>Sar</taxon>
        <taxon>Stramenopiles</taxon>
        <taxon>Ochrophyta</taxon>
        <taxon>Pelagophyceae</taxon>
        <taxon>Pelagomonadales</taxon>
        <taxon>Pelagomonadaceae</taxon>
        <taxon>Chrysophaeum</taxon>
    </lineage>
</organism>
<comment type="caution">
    <text evidence="6">The sequence shown here is derived from an EMBL/GenBank/DDBJ whole genome shotgun (WGS) entry which is preliminary data.</text>
</comment>